<comment type="caution">
    <text evidence="3">The sequence shown here is derived from an EMBL/GenBank/DDBJ whole genome shotgun (WGS) entry which is preliminary data.</text>
</comment>
<name>A0A1R0XB53_9BACL</name>
<dbReference type="EMBL" id="MKQP01000018">
    <property type="protein sequence ID" value="OMD32092.1"/>
    <property type="molecule type" value="Genomic_DNA"/>
</dbReference>
<keyword evidence="1" id="KW-0175">Coiled coil</keyword>
<dbReference type="RefSeq" id="WP_076179074.1">
    <property type="nucleotide sequence ID" value="NZ_MKQP01000018.1"/>
</dbReference>
<dbReference type="Proteomes" id="UP000187465">
    <property type="component" value="Unassembled WGS sequence"/>
</dbReference>
<reference evidence="3 4" key="1">
    <citation type="submission" date="2016-10" db="EMBL/GenBank/DDBJ databases">
        <title>Paenibacillus species isolates.</title>
        <authorList>
            <person name="Beno S.M."/>
        </authorList>
    </citation>
    <scope>NUCLEOTIDE SEQUENCE [LARGE SCALE GENOMIC DNA]</scope>
    <source>
        <strain evidence="3 4">FSL H7-0604</strain>
    </source>
</reference>
<gene>
    <name evidence="3" type="ORF">BJP51_15975</name>
</gene>
<accession>A0A1R0XB53</accession>
<evidence type="ECO:0000256" key="2">
    <source>
        <dbReference type="SAM" id="SignalP"/>
    </source>
</evidence>
<organism evidence="3 4">
    <name type="scientific">Paenibacillus odorifer</name>
    <dbReference type="NCBI Taxonomy" id="189426"/>
    <lineage>
        <taxon>Bacteria</taxon>
        <taxon>Bacillati</taxon>
        <taxon>Bacillota</taxon>
        <taxon>Bacilli</taxon>
        <taxon>Bacillales</taxon>
        <taxon>Paenibacillaceae</taxon>
        <taxon>Paenibacillus</taxon>
    </lineage>
</organism>
<dbReference type="AlphaFoldDB" id="A0A1R0XB53"/>
<evidence type="ECO:0008006" key="5">
    <source>
        <dbReference type="Google" id="ProtNLM"/>
    </source>
</evidence>
<evidence type="ECO:0000256" key="1">
    <source>
        <dbReference type="SAM" id="Coils"/>
    </source>
</evidence>
<feature type="signal peptide" evidence="2">
    <location>
        <begin position="1"/>
        <end position="22"/>
    </location>
</feature>
<proteinExistence type="predicted"/>
<evidence type="ECO:0000313" key="3">
    <source>
        <dbReference type="EMBL" id="OMD32092.1"/>
    </source>
</evidence>
<keyword evidence="2" id="KW-0732">Signal</keyword>
<feature type="coiled-coil region" evidence="1">
    <location>
        <begin position="140"/>
        <end position="167"/>
    </location>
</feature>
<evidence type="ECO:0000313" key="4">
    <source>
        <dbReference type="Proteomes" id="UP000187465"/>
    </source>
</evidence>
<sequence>MKKFISGIIVGALLFSGASVFAGSASLIGQKVQGIFVIEKGGSKLAEAVVINGTAYAPIRAVSEATGTKLSVEGKKIIMDETTTASSGNSITERDRIVSEIARYDKQISGYKADILPTYKLQAEELANNGDLGKRAAETYADFRAQVDAWEKERAALQAQLAEIDGNK</sequence>
<protein>
    <recommendedName>
        <fullName evidence="5">Copper amine oxidase-like N-terminal domain-containing protein</fullName>
    </recommendedName>
</protein>
<feature type="chain" id="PRO_5038486360" description="Copper amine oxidase-like N-terminal domain-containing protein" evidence="2">
    <location>
        <begin position="23"/>
        <end position="168"/>
    </location>
</feature>